<evidence type="ECO:0000256" key="3">
    <source>
        <dbReference type="ARBA" id="ARBA00023163"/>
    </source>
</evidence>
<dbReference type="RefSeq" id="WP_340330008.1">
    <property type="nucleotide sequence ID" value="NZ_JAZHOF010000004.1"/>
</dbReference>
<gene>
    <name evidence="5" type="ORF">V3328_12600</name>
</gene>
<keyword evidence="3" id="KW-0804">Transcription</keyword>
<dbReference type="SUPFAM" id="SSF46785">
    <property type="entry name" value="Winged helix' DNA-binding domain"/>
    <property type="match status" value="1"/>
</dbReference>
<evidence type="ECO:0000313" key="6">
    <source>
        <dbReference type="Proteomes" id="UP001378188"/>
    </source>
</evidence>
<dbReference type="Gene3D" id="1.10.10.10">
    <property type="entry name" value="Winged helix-like DNA-binding domain superfamily/Winged helix DNA-binding domain"/>
    <property type="match status" value="1"/>
</dbReference>
<feature type="domain" description="HTH marR-type" evidence="4">
    <location>
        <begin position="34"/>
        <end position="166"/>
    </location>
</feature>
<dbReference type="InterPro" id="IPR036388">
    <property type="entry name" value="WH-like_DNA-bd_sf"/>
</dbReference>
<dbReference type="InterPro" id="IPR000835">
    <property type="entry name" value="HTH_MarR-typ"/>
</dbReference>
<evidence type="ECO:0000259" key="4">
    <source>
        <dbReference type="PROSITE" id="PS50995"/>
    </source>
</evidence>
<name>A0AAW9RXJ4_9HYPH</name>
<evidence type="ECO:0000256" key="1">
    <source>
        <dbReference type="ARBA" id="ARBA00023015"/>
    </source>
</evidence>
<comment type="caution">
    <text evidence="5">The sequence shown here is derived from an EMBL/GenBank/DDBJ whole genome shotgun (WGS) entry which is preliminary data.</text>
</comment>
<dbReference type="InterPro" id="IPR036390">
    <property type="entry name" value="WH_DNA-bd_sf"/>
</dbReference>
<dbReference type="PRINTS" id="PR00598">
    <property type="entry name" value="HTHMARR"/>
</dbReference>
<dbReference type="GO" id="GO:0003677">
    <property type="term" value="F:DNA binding"/>
    <property type="evidence" value="ECO:0007669"/>
    <property type="project" value="UniProtKB-KW"/>
</dbReference>
<dbReference type="PANTHER" id="PTHR42756:SF1">
    <property type="entry name" value="TRANSCRIPTIONAL REPRESSOR OF EMRAB OPERON"/>
    <property type="match status" value="1"/>
</dbReference>
<keyword evidence="1" id="KW-0805">Transcription regulation</keyword>
<dbReference type="Pfam" id="PF12802">
    <property type="entry name" value="MarR_2"/>
    <property type="match status" value="1"/>
</dbReference>
<dbReference type="AlphaFoldDB" id="A0AAW9RXJ4"/>
<dbReference type="EMBL" id="JAZHOF010000004">
    <property type="protein sequence ID" value="MEJ8572321.1"/>
    <property type="molecule type" value="Genomic_DNA"/>
</dbReference>
<organism evidence="5 6">
    <name type="scientific">Microbaculum marinum</name>
    <dbReference type="NCBI Taxonomy" id="1764581"/>
    <lineage>
        <taxon>Bacteria</taxon>
        <taxon>Pseudomonadati</taxon>
        <taxon>Pseudomonadota</taxon>
        <taxon>Alphaproteobacteria</taxon>
        <taxon>Hyphomicrobiales</taxon>
        <taxon>Tepidamorphaceae</taxon>
        <taxon>Microbaculum</taxon>
    </lineage>
</organism>
<evidence type="ECO:0000256" key="2">
    <source>
        <dbReference type="ARBA" id="ARBA00023125"/>
    </source>
</evidence>
<keyword evidence="6" id="KW-1185">Reference proteome</keyword>
<dbReference type="PANTHER" id="PTHR42756">
    <property type="entry name" value="TRANSCRIPTIONAL REGULATOR, MARR"/>
    <property type="match status" value="1"/>
</dbReference>
<protein>
    <submittedName>
        <fullName evidence="5">MarR family transcriptional regulator</fullName>
    </submittedName>
</protein>
<sequence>MNKPVAIERTDMAVDAAAGDRAERVPSLGEIGLDHFAPYLINRISARWNTDLLERLKEQGLTTIQMRILSVLSVMAGITVNELAVFTIAEQSTMSRTLDGMERDGLVRRKNRKGDLRVRELYLTEKGREAFRQVWPVMHGSLEHMFDGFSDEDYETLIVLLTRVLRNIRRHDF</sequence>
<dbReference type="GO" id="GO:0003700">
    <property type="term" value="F:DNA-binding transcription factor activity"/>
    <property type="evidence" value="ECO:0007669"/>
    <property type="project" value="InterPro"/>
</dbReference>
<proteinExistence type="predicted"/>
<accession>A0AAW9RXJ4</accession>
<keyword evidence="2" id="KW-0238">DNA-binding</keyword>
<evidence type="ECO:0000313" key="5">
    <source>
        <dbReference type="EMBL" id="MEJ8572321.1"/>
    </source>
</evidence>
<dbReference type="Proteomes" id="UP001378188">
    <property type="component" value="Unassembled WGS sequence"/>
</dbReference>
<reference evidence="5 6" key="1">
    <citation type="submission" date="2024-02" db="EMBL/GenBank/DDBJ databases">
        <title>Genome analysis and characterization of Microbaculum marinisediminis sp. nov., isolated from marine sediment.</title>
        <authorList>
            <person name="Du Z.-J."/>
            <person name="Ye Y.-Q."/>
            <person name="Zhang Z.-R."/>
            <person name="Yuan S.-M."/>
            <person name="Zhang X.-Y."/>
        </authorList>
    </citation>
    <scope>NUCLEOTIDE SEQUENCE [LARGE SCALE GENOMIC DNA]</scope>
    <source>
        <strain evidence="5 6">SDUM1044001</strain>
    </source>
</reference>
<dbReference type="SMART" id="SM00347">
    <property type="entry name" value="HTH_MARR"/>
    <property type="match status" value="1"/>
</dbReference>
<dbReference type="PROSITE" id="PS50995">
    <property type="entry name" value="HTH_MARR_2"/>
    <property type="match status" value="1"/>
</dbReference>